<comment type="similarity">
    <text evidence="1">Belongs to the peptidase M28 family. M28A subfamily.</text>
</comment>
<evidence type="ECO:0000256" key="1">
    <source>
        <dbReference type="ARBA" id="ARBA00005957"/>
    </source>
</evidence>
<evidence type="ECO:0000256" key="4">
    <source>
        <dbReference type="ARBA" id="ARBA00022723"/>
    </source>
</evidence>
<evidence type="ECO:0000256" key="6">
    <source>
        <dbReference type="ARBA" id="ARBA00022801"/>
    </source>
</evidence>
<keyword evidence="2" id="KW-0031">Aminopeptidase</keyword>
<dbReference type="SUPFAM" id="SSF52025">
    <property type="entry name" value="PA domain"/>
    <property type="match status" value="1"/>
</dbReference>
<proteinExistence type="inferred from homology"/>
<keyword evidence="12" id="KW-1185">Reference proteome</keyword>
<dbReference type="PANTHER" id="PTHR12147">
    <property type="entry name" value="METALLOPEPTIDASE M28 FAMILY MEMBER"/>
    <property type="match status" value="1"/>
</dbReference>
<dbReference type="InterPro" id="IPR007484">
    <property type="entry name" value="Peptidase_M28"/>
</dbReference>
<dbReference type="RefSeq" id="WP_233726480.1">
    <property type="nucleotide sequence ID" value="NZ_JAJVCN010000002.1"/>
</dbReference>
<dbReference type="InterPro" id="IPR046450">
    <property type="entry name" value="PA_dom_sf"/>
</dbReference>
<evidence type="ECO:0000256" key="3">
    <source>
        <dbReference type="ARBA" id="ARBA00022670"/>
    </source>
</evidence>
<dbReference type="SUPFAM" id="SSF53187">
    <property type="entry name" value="Zn-dependent exopeptidases"/>
    <property type="match status" value="1"/>
</dbReference>
<dbReference type="CDD" id="cd04816">
    <property type="entry name" value="PA_SaNapH_like"/>
    <property type="match status" value="1"/>
</dbReference>
<sequence>MQEGMSMPVKATKRLVTVIAAATVGLSLATVPATAAPQGDALAKKVSRNVTVDGVYRHLIAFQRLADRNGRTRVASSPGHKQSADYIAGKLRAAGYDVSLHEFPFIYFVPQVETLTADGRSVPTHMMTYSKSTPAAGLTAPLVPVPVDATPGCEASDYAGLNVTGKIALIKRGACPFAQKQQVAGAAGAIAAVIYNNVPDPLPFAGTLSDPANAVIPTVGITLADGEALAATPPASVTLNAQATSEARTSFNVIAQTKTGRKDNVVMAGAHLDSVEAGPGINDNGSGSAVLLETALQLGGKPKVNNAIRFGWWSAEEFGLVGSTQYVRSLSFEQQLDIALYLNFDMVGSPNAGHFIYDGDNSDNVGAGPGPTGSGPIEAALQARFAAGGVPTEGKDFDGRSDYGEFIAQGIPAGGTFTGAEVIKTAAQAAKWGGQAGVAFDKCYHQACDNLFNINRSALAKEATAISYVIAAYGISTEDVNGVPPRPKRAQARAAAKTFSVSATNDHDAAS</sequence>
<evidence type="ECO:0000313" key="11">
    <source>
        <dbReference type="EMBL" id="MCE7004855.1"/>
    </source>
</evidence>
<dbReference type="InterPro" id="IPR041756">
    <property type="entry name" value="M28_SGAP-like"/>
</dbReference>
<evidence type="ECO:0000259" key="10">
    <source>
        <dbReference type="Pfam" id="PF04389"/>
    </source>
</evidence>
<name>A0ABS8ZDB4_9PSEU</name>
<keyword evidence="6" id="KW-0378">Hydrolase</keyword>
<dbReference type="CDD" id="cd03876">
    <property type="entry name" value="M28_SGAP_like"/>
    <property type="match status" value="1"/>
</dbReference>
<dbReference type="Gene3D" id="3.40.630.10">
    <property type="entry name" value="Zn peptidases"/>
    <property type="match status" value="1"/>
</dbReference>
<protein>
    <submittedName>
        <fullName evidence="11">M28 family metallopeptidase</fullName>
    </submittedName>
</protein>
<dbReference type="PANTHER" id="PTHR12147:SF26">
    <property type="entry name" value="PEPTIDASE M28 DOMAIN-CONTAINING PROTEIN"/>
    <property type="match status" value="1"/>
</dbReference>
<evidence type="ECO:0000256" key="2">
    <source>
        <dbReference type="ARBA" id="ARBA00022438"/>
    </source>
</evidence>
<dbReference type="Proteomes" id="UP001521150">
    <property type="component" value="Unassembled WGS sequence"/>
</dbReference>
<evidence type="ECO:0000313" key="12">
    <source>
        <dbReference type="Proteomes" id="UP001521150"/>
    </source>
</evidence>
<dbReference type="InterPro" id="IPR045175">
    <property type="entry name" value="M28_fam"/>
</dbReference>
<keyword evidence="4" id="KW-0479">Metal-binding</keyword>
<dbReference type="Pfam" id="PF04389">
    <property type="entry name" value="Peptidase_M28"/>
    <property type="match status" value="1"/>
</dbReference>
<organism evidence="11 12">
    <name type="scientific">Kibdelosporangium philippinense</name>
    <dbReference type="NCBI Taxonomy" id="211113"/>
    <lineage>
        <taxon>Bacteria</taxon>
        <taxon>Bacillati</taxon>
        <taxon>Actinomycetota</taxon>
        <taxon>Actinomycetes</taxon>
        <taxon>Pseudonocardiales</taxon>
        <taxon>Pseudonocardiaceae</taxon>
        <taxon>Kibdelosporangium</taxon>
    </lineage>
</organism>
<reference evidence="11 12" key="1">
    <citation type="submission" date="2021-12" db="EMBL/GenBank/DDBJ databases">
        <title>Genome sequence of Kibdelosporangium philippinense ATCC 49844.</title>
        <authorList>
            <person name="Fedorov E.A."/>
            <person name="Omeragic M."/>
            <person name="Shalygina K.F."/>
            <person name="Maclea K.S."/>
        </authorList>
    </citation>
    <scope>NUCLEOTIDE SEQUENCE [LARGE SCALE GENOMIC DNA]</scope>
    <source>
        <strain evidence="11 12">ATCC 49844</strain>
    </source>
</reference>
<keyword evidence="5 8" id="KW-0732">Signal</keyword>
<feature type="domain" description="PA" evidence="9">
    <location>
        <begin position="139"/>
        <end position="229"/>
    </location>
</feature>
<feature type="signal peptide" evidence="8">
    <location>
        <begin position="1"/>
        <end position="35"/>
    </location>
</feature>
<feature type="domain" description="Peptidase M28" evidence="10">
    <location>
        <begin position="252"/>
        <end position="468"/>
    </location>
</feature>
<evidence type="ECO:0000256" key="8">
    <source>
        <dbReference type="SAM" id="SignalP"/>
    </source>
</evidence>
<dbReference type="Gene3D" id="3.50.30.30">
    <property type="match status" value="1"/>
</dbReference>
<keyword evidence="7" id="KW-0862">Zinc</keyword>
<dbReference type="InterPro" id="IPR003137">
    <property type="entry name" value="PA_domain"/>
</dbReference>
<dbReference type="Pfam" id="PF02225">
    <property type="entry name" value="PA"/>
    <property type="match status" value="1"/>
</dbReference>
<dbReference type="EMBL" id="JAJVCN010000002">
    <property type="protein sequence ID" value="MCE7004855.1"/>
    <property type="molecule type" value="Genomic_DNA"/>
</dbReference>
<accession>A0ABS8ZDB4</accession>
<gene>
    <name evidence="11" type="ORF">LWC34_18790</name>
</gene>
<evidence type="ECO:0000256" key="7">
    <source>
        <dbReference type="ARBA" id="ARBA00022833"/>
    </source>
</evidence>
<evidence type="ECO:0000259" key="9">
    <source>
        <dbReference type="Pfam" id="PF02225"/>
    </source>
</evidence>
<keyword evidence="3" id="KW-0645">Protease</keyword>
<feature type="chain" id="PRO_5047095820" evidence="8">
    <location>
        <begin position="36"/>
        <end position="511"/>
    </location>
</feature>
<comment type="caution">
    <text evidence="11">The sequence shown here is derived from an EMBL/GenBank/DDBJ whole genome shotgun (WGS) entry which is preliminary data.</text>
</comment>
<evidence type="ECO:0000256" key="5">
    <source>
        <dbReference type="ARBA" id="ARBA00022729"/>
    </source>
</evidence>